<feature type="region of interest" description="Disordered" evidence="1">
    <location>
        <begin position="138"/>
        <end position="159"/>
    </location>
</feature>
<evidence type="ECO:0000313" key="2">
    <source>
        <dbReference type="EMBL" id="QHU30382.1"/>
    </source>
</evidence>
<evidence type="ECO:0000256" key="1">
    <source>
        <dbReference type="SAM" id="MobiDB-lite"/>
    </source>
</evidence>
<dbReference type="EMBL" id="MN740506">
    <property type="protein sequence ID" value="QHU30382.1"/>
    <property type="molecule type" value="Genomic_DNA"/>
</dbReference>
<proteinExistence type="predicted"/>
<name>A0A6C0LMB6_9ZZZZ</name>
<reference evidence="2" key="1">
    <citation type="journal article" date="2020" name="Nature">
        <title>Giant virus diversity and host interactions through global metagenomics.</title>
        <authorList>
            <person name="Schulz F."/>
            <person name="Roux S."/>
            <person name="Paez-Espino D."/>
            <person name="Jungbluth S."/>
            <person name="Walsh D.A."/>
            <person name="Denef V.J."/>
            <person name="McMahon K.D."/>
            <person name="Konstantinidis K.T."/>
            <person name="Eloe-Fadrosh E.A."/>
            <person name="Kyrpides N.C."/>
            <person name="Woyke T."/>
        </authorList>
    </citation>
    <scope>NUCLEOTIDE SEQUENCE</scope>
    <source>
        <strain evidence="2">GVMAG-M-3300027833-11</strain>
    </source>
</reference>
<protein>
    <submittedName>
        <fullName evidence="2">Uncharacterized protein</fullName>
    </submittedName>
</protein>
<sequence>MSMTSNTSTMNYQIALCEIFNQNIHGFNEDSSQDMNQRILASYTFSREEFMDKNEWMPMIANMRTAYSHYSPYVKNHPSIRNYKNIVDNPDYYKLDIVQVEEMPGGEACAIIKTGGIKRFQRLWKKHLKHQRKLLQERSKPENLRQRELTGKWPTSCSK</sequence>
<feature type="compositionally biased region" description="Basic and acidic residues" evidence="1">
    <location>
        <begin position="138"/>
        <end position="150"/>
    </location>
</feature>
<organism evidence="2">
    <name type="scientific">viral metagenome</name>
    <dbReference type="NCBI Taxonomy" id="1070528"/>
    <lineage>
        <taxon>unclassified sequences</taxon>
        <taxon>metagenomes</taxon>
        <taxon>organismal metagenomes</taxon>
    </lineage>
</organism>
<accession>A0A6C0LMB6</accession>
<dbReference type="AlphaFoldDB" id="A0A6C0LMB6"/>